<feature type="modified residue" description="4-aspartylphosphate" evidence="4">
    <location>
        <position position="1180"/>
    </location>
</feature>
<evidence type="ECO:0000256" key="4">
    <source>
        <dbReference type="PROSITE-ProRule" id="PRU00169"/>
    </source>
</evidence>
<dbReference type="Pfam" id="PF07494">
    <property type="entry name" value="Reg_prop"/>
    <property type="match status" value="2"/>
</dbReference>
<dbReference type="InterPro" id="IPR003661">
    <property type="entry name" value="HisK_dim/P_dom"/>
</dbReference>
<dbReference type="SUPFAM" id="SSF47384">
    <property type="entry name" value="Homodimeric domain of signal transducing histidine kinase"/>
    <property type="match status" value="1"/>
</dbReference>
<dbReference type="Gene3D" id="3.30.565.10">
    <property type="entry name" value="Histidine kinase-like ATPase, C-terminal domain"/>
    <property type="match status" value="1"/>
</dbReference>
<evidence type="ECO:0000313" key="11">
    <source>
        <dbReference type="Proteomes" id="UP000619761"/>
    </source>
</evidence>
<dbReference type="Gene3D" id="2.60.40.10">
    <property type="entry name" value="Immunoglobulins"/>
    <property type="match status" value="1"/>
</dbReference>
<dbReference type="Gene3D" id="1.10.287.130">
    <property type="match status" value="1"/>
</dbReference>
<dbReference type="InterPro" id="IPR013783">
    <property type="entry name" value="Ig-like_fold"/>
</dbReference>
<feature type="chain" id="PRO_5046298364" description="histidine kinase" evidence="6">
    <location>
        <begin position="33"/>
        <end position="1514"/>
    </location>
</feature>
<dbReference type="InterPro" id="IPR015943">
    <property type="entry name" value="WD40/YVTN_repeat-like_dom_sf"/>
</dbReference>
<dbReference type="EC" id="2.7.13.3" evidence="2"/>
<dbReference type="PANTHER" id="PTHR43547:SF2">
    <property type="entry name" value="HYBRID SIGNAL TRANSDUCTION HISTIDINE KINASE C"/>
    <property type="match status" value="1"/>
</dbReference>
<dbReference type="InterPro" id="IPR029787">
    <property type="entry name" value="Nucleotide_cyclase"/>
</dbReference>
<dbReference type="InterPro" id="IPR011110">
    <property type="entry name" value="Reg_prop"/>
</dbReference>
<dbReference type="InterPro" id="IPR000160">
    <property type="entry name" value="GGDEF_dom"/>
</dbReference>
<dbReference type="InterPro" id="IPR011006">
    <property type="entry name" value="CheY-like_superfamily"/>
</dbReference>
<evidence type="ECO:0000259" key="8">
    <source>
        <dbReference type="PROSITE" id="PS50110"/>
    </source>
</evidence>
<dbReference type="Proteomes" id="UP000619761">
    <property type="component" value="Unassembled WGS sequence"/>
</dbReference>
<evidence type="ECO:0000256" key="3">
    <source>
        <dbReference type="ARBA" id="ARBA00022553"/>
    </source>
</evidence>
<keyword evidence="5" id="KW-0175">Coiled coil</keyword>
<dbReference type="SMART" id="SM00388">
    <property type="entry name" value="HisKA"/>
    <property type="match status" value="1"/>
</dbReference>
<dbReference type="SUPFAM" id="SSF52172">
    <property type="entry name" value="CheY-like"/>
    <property type="match status" value="1"/>
</dbReference>
<dbReference type="PROSITE" id="PS50887">
    <property type="entry name" value="GGDEF"/>
    <property type="match status" value="1"/>
</dbReference>
<dbReference type="Gene3D" id="2.130.10.10">
    <property type="entry name" value="YVTN repeat-like/Quinoprotein amine dehydrogenase"/>
    <property type="match status" value="2"/>
</dbReference>
<keyword evidence="10" id="KW-0418">Kinase</keyword>
<dbReference type="GO" id="GO:0016301">
    <property type="term" value="F:kinase activity"/>
    <property type="evidence" value="ECO:0007669"/>
    <property type="project" value="UniProtKB-KW"/>
</dbReference>
<dbReference type="Pfam" id="PF00512">
    <property type="entry name" value="HisKA"/>
    <property type="match status" value="1"/>
</dbReference>
<dbReference type="SMART" id="SM00387">
    <property type="entry name" value="HATPase_c"/>
    <property type="match status" value="1"/>
</dbReference>
<keyword evidence="6" id="KW-0732">Signal</keyword>
<dbReference type="InterPro" id="IPR011123">
    <property type="entry name" value="Y_Y_Y"/>
</dbReference>
<proteinExistence type="predicted"/>
<sequence>MDVKALTPNGCLCFCRYFLRHFLLLISLIAVHANSAVQPPANDQNAPKLFFKHVLPTQIAGIGYITSIAQDTQGFMWFGGANGLARYDGYDIIIFRHDDSDPKSISHSSINRIAQARDGSLWVATRNGLNLYDSRSRTFTHFTVSSEASTNDITWVHEDRKGGIWLGTRGGLFSFDRRKKIATKIADKTHSNAKNASQVVWSVVDDQDGNIWIAYQAYGVSRYDPDTRKFESFTRDQNLPNAHGFNDTRRLYVDNENRLMAATYGDGLYQFDRDSHQFNKINHDTTEKGATVWSMLVDLNNNLWVGDGSHVHLRPARDEKFYRYFYNDLDVASPGNYVVNEIFEDRAGDIWFGYFPSGIDVVDRQASAFNNYGYSSTNSNSITDGGVSSIAEDVTGNLWIGTGYGLNYLNRTTNQITRFSHDASNPKGLSGSTILSIAKSFDDNIWLGIWSGGLNWLNTKTREFKHYLPDVNNPHSLRGREVWSVIEDHEKNVWSATEEGLNKLDPKTQEFEFFMPPPEFLDGDKVLYSRVVYEDSKNNLWVGSIRGLFLFDRDKKQFTRYKHEAADPTSISADFVLVVYEDRRGNLWVGTEGGGINLLDRATGKFTAFTIKDGLADNVVGGITEDEDGNLWLGTQKGIAHFDTQKRSFRNYDKHHGLADNLFNRNAAQVTRQGEIIMGHSKGFTLFKAADIKSNTYAPNVVLTNLMIGNKPVAIGAEKSPLTKAIDATSSITLSHKDAVLSLEFAALSFHHVEDNQYAYRLLGFEENWNFVGTKRSATYTNLNPGTYVFEVKGANNDGVWSLYPVSLQIDILPPYWRTWWAYTIYALLLLALAYWFFHVHRLKLSFQAEKLEQERVVVKRLKQIDKLKDEFLANTSHELRTPLNGIIGLAESLREGVAGDVSPKMKYHLSLIVDSGKRLASLVNDILDFAQLKNKGLTLNRKSIDIKVLVDVVLTLSKPLVANKAVVFANNIPKNLPSAYADEDRVLQILHNLIGNAAKFTDRGVINVSASVKDDFLQVEVGDTGTGIPADRVGEIFESFTQLEGGIERAQGGAGLGLSVTKQLVELHGGSIRVESVLGIGSTFYFTLPMSYDLPEKINSKYAHATSADKDVSYYAASVVAQDKQPHKNNILIVDDDLINRQVLANYLAIDGYNIIEASCAEDAFKIIETEAVDLVLLDIMMPRISGYEACRLLRETYPAHELPIILLTARSQMNDLVMGFEAGANDFMVKPIVRETLIVRVATHLQLHDVMRNMDKKVAERTEELNRSNAVLKKAQNDLEIAYQKLEEASLTDPLTGLNNRRFLTESIVADIALVERNYQDWLGTLANASPPSQPLKEQDLVFMLLDIDFFKAVNDTYGHNSGDKLLEQFSQILKTTLRESDYLVRWGGEEFLIVIRYCTREEVTELAERIRQKVESFSFDIGNGQRINKTCSIGMAAYPFYRTNPAAMTWEQVIDTADRALYLAKNHGRNCWVNVLAANPAESGVVNPAVCDSLISLAAAGVISIEASVTI</sequence>
<dbReference type="Pfam" id="PF00990">
    <property type="entry name" value="GGDEF"/>
    <property type="match status" value="1"/>
</dbReference>
<feature type="domain" description="Histidine kinase" evidence="7">
    <location>
        <begin position="875"/>
        <end position="1093"/>
    </location>
</feature>
<dbReference type="InterPro" id="IPR003594">
    <property type="entry name" value="HATPase_dom"/>
</dbReference>
<dbReference type="InterPro" id="IPR036097">
    <property type="entry name" value="HisK_dim/P_sf"/>
</dbReference>
<comment type="caution">
    <text evidence="10">The sequence shown here is derived from an EMBL/GenBank/DDBJ whole genome shotgun (WGS) entry which is preliminary data.</text>
</comment>
<dbReference type="Gene3D" id="3.40.50.2300">
    <property type="match status" value="1"/>
</dbReference>
<organism evidence="10 11">
    <name type="scientific">Cellvibrio zantedeschiae</name>
    <dbReference type="NCBI Taxonomy" id="1237077"/>
    <lineage>
        <taxon>Bacteria</taxon>
        <taxon>Pseudomonadati</taxon>
        <taxon>Pseudomonadota</taxon>
        <taxon>Gammaproteobacteria</taxon>
        <taxon>Cellvibrionales</taxon>
        <taxon>Cellvibrionaceae</taxon>
        <taxon>Cellvibrio</taxon>
    </lineage>
</organism>
<name>A0ABQ3AQ32_9GAMM</name>
<keyword evidence="10" id="KW-0808">Transferase</keyword>
<evidence type="ECO:0000256" key="5">
    <source>
        <dbReference type="SAM" id="Coils"/>
    </source>
</evidence>
<dbReference type="EMBL" id="BMYZ01000001">
    <property type="protein sequence ID" value="GGY62514.1"/>
    <property type="molecule type" value="Genomic_DNA"/>
</dbReference>
<accession>A0ABQ3AQ32</accession>
<keyword evidence="3 4" id="KW-0597">Phosphoprotein</keyword>
<dbReference type="CDD" id="cd16922">
    <property type="entry name" value="HATPase_EvgS-ArcB-TorS-like"/>
    <property type="match status" value="1"/>
</dbReference>
<dbReference type="CDD" id="cd17574">
    <property type="entry name" value="REC_OmpR"/>
    <property type="match status" value="1"/>
</dbReference>
<feature type="coiled-coil region" evidence="5">
    <location>
        <begin position="1260"/>
        <end position="1294"/>
    </location>
</feature>
<dbReference type="PROSITE" id="PS50110">
    <property type="entry name" value="RESPONSE_REGULATORY"/>
    <property type="match status" value="1"/>
</dbReference>
<gene>
    <name evidence="10" type="ORF">GCM10011613_02510</name>
</gene>
<dbReference type="InterPro" id="IPR004358">
    <property type="entry name" value="Sig_transdc_His_kin-like_C"/>
</dbReference>
<dbReference type="Pfam" id="PF02518">
    <property type="entry name" value="HATPase_c"/>
    <property type="match status" value="1"/>
</dbReference>
<dbReference type="SMART" id="SM00448">
    <property type="entry name" value="REC"/>
    <property type="match status" value="1"/>
</dbReference>
<feature type="domain" description="GGDEF" evidence="9">
    <location>
        <begin position="1341"/>
        <end position="1480"/>
    </location>
</feature>
<evidence type="ECO:0000259" key="7">
    <source>
        <dbReference type="PROSITE" id="PS50109"/>
    </source>
</evidence>
<feature type="signal peptide" evidence="6">
    <location>
        <begin position="1"/>
        <end position="32"/>
    </location>
</feature>
<dbReference type="NCBIfam" id="TIGR00254">
    <property type="entry name" value="GGDEF"/>
    <property type="match status" value="1"/>
</dbReference>
<dbReference type="SUPFAM" id="SSF55073">
    <property type="entry name" value="Nucleotide cyclase"/>
    <property type="match status" value="1"/>
</dbReference>
<keyword evidence="11" id="KW-1185">Reference proteome</keyword>
<comment type="catalytic activity">
    <reaction evidence="1">
        <text>ATP + protein L-histidine = ADP + protein N-phospho-L-histidine.</text>
        <dbReference type="EC" id="2.7.13.3"/>
    </reaction>
</comment>
<dbReference type="Gene3D" id="3.30.70.270">
    <property type="match status" value="1"/>
</dbReference>
<evidence type="ECO:0000313" key="10">
    <source>
        <dbReference type="EMBL" id="GGY62514.1"/>
    </source>
</evidence>
<dbReference type="PROSITE" id="PS50109">
    <property type="entry name" value="HIS_KIN"/>
    <property type="match status" value="1"/>
</dbReference>
<dbReference type="Pfam" id="PF07495">
    <property type="entry name" value="Y_Y_Y"/>
    <property type="match status" value="1"/>
</dbReference>
<evidence type="ECO:0000256" key="6">
    <source>
        <dbReference type="SAM" id="SignalP"/>
    </source>
</evidence>
<dbReference type="CDD" id="cd01949">
    <property type="entry name" value="GGDEF"/>
    <property type="match status" value="1"/>
</dbReference>
<dbReference type="PANTHER" id="PTHR43547">
    <property type="entry name" value="TWO-COMPONENT HISTIDINE KINASE"/>
    <property type="match status" value="1"/>
</dbReference>
<dbReference type="CDD" id="cd00082">
    <property type="entry name" value="HisKA"/>
    <property type="match status" value="1"/>
</dbReference>
<dbReference type="InterPro" id="IPR005467">
    <property type="entry name" value="His_kinase_dom"/>
</dbReference>
<protein>
    <recommendedName>
        <fullName evidence="2">histidine kinase</fullName>
        <ecNumber evidence="2">2.7.13.3</ecNumber>
    </recommendedName>
</protein>
<reference evidence="11" key="1">
    <citation type="journal article" date="2019" name="Int. J. Syst. Evol. Microbiol.">
        <title>The Global Catalogue of Microorganisms (GCM) 10K type strain sequencing project: providing services to taxonomists for standard genome sequencing and annotation.</title>
        <authorList>
            <consortium name="The Broad Institute Genomics Platform"/>
            <consortium name="The Broad Institute Genome Sequencing Center for Infectious Disease"/>
            <person name="Wu L."/>
            <person name="Ma J."/>
        </authorList>
    </citation>
    <scope>NUCLEOTIDE SEQUENCE [LARGE SCALE GENOMIC DNA]</scope>
    <source>
        <strain evidence="11">KCTC 32239</strain>
    </source>
</reference>
<dbReference type="SMART" id="SM00267">
    <property type="entry name" value="GGDEF"/>
    <property type="match status" value="1"/>
</dbReference>
<dbReference type="InterPro" id="IPR043128">
    <property type="entry name" value="Rev_trsase/Diguanyl_cyclase"/>
</dbReference>
<evidence type="ECO:0000256" key="2">
    <source>
        <dbReference type="ARBA" id="ARBA00012438"/>
    </source>
</evidence>
<dbReference type="SUPFAM" id="SSF55874">
    <property type="entry name" value="ATPase domain of HSP90 chaperone/DNA topoisomerase II/histidine kinase"/>
    <property type="match status" value="1"/>
</dbReference>
<dbReference type="InterPro" id="IPR036890">
    <property type="entry name" value="HATPase_C_sf"/>
</dbReference>
<evidence type="ECO:0000256" key="1">
    <source>
        <dbReference type="ARBA" id="ARBA00000085"/>
    </source>
</evidence>
<feature type="domain" description="Response regulatory" evidence="8">
    <location>
        <begin position="1131"/>
        <end position="1247"/>
    </location>
</feature>
<dbReference type="PRINTS" id="PR00344">
    <property type="entry name" value="BCTRLSENSOR"/>
</dbReference>
<dbReference type="SUPFAM" id="SSF63829">
    <property type="entry name" value="Calcium-dependent phosphotriesterase"/>
    <property type="match status" value="3"/>
</dbReference>
<dbReference type="Pfam" id="PF00072">
    <property type="entry name" value="Response_reg"/>
    <property type="match status" value="1"/>
</dbReference>
<dbReference type="InterPro" id="IPR001789">
    <property type="entry name" value="Sig_transdc_resp-reg_receiver"/>
</dbReference>
<evidence type="ECO:0000259" key="9">
    <source>
        <dbReference type="PROSITE" id="PS50887"/>
    </source>
</evidence>